<keyword evidence="4" id="KW-0472">Membrane</keyword>
<dbReference type="InterPro" id="IPR012902">
    <property type="entry name" value="N_methyl_site"/>
</dbReference>
<evidence type="ECO:0000256" key="2">
    <source>
        <dbReference type="ARBA" id="ARBA00022481"/>
    </source>
</evidence>
<comment type="caution">
    <text evidence="5">The sequence shown here is derived from an EMBL/GenBank/DDBJ whole genome shotgun (WGS) entry which is preliminary data.</text>
</comment>
<gene>
    <name evidence="5" type="ORF">GCM10022229_06420</name>
</gene>
<evidence type="ECO:0008006" key="7">
    <source>
        <dbReference type="Google" id="ProtNLM"/>
    </source>
</evidence>
<dbReference type="EMBL" id="BAAAZU010000003">
    <property type="protein sequence ID" value="GAA3915975.1"/>
    <property type="molecule type" value="Genomic_DNA"/>
</dbReference>
<keyword evidence="2" id="KW-0488">Methylation</keyword>
<sequence>MFRIARGFTLIELMIVVAIIAILAAIALPAYNNYRIRSAEGACQMEMKNYAGFQLAALYNGITPNSPPEHACISADTATNMSTPIVGTPRQPGSKRTTCSMRTGNCTLDP</sequence>
<keyword evidence="4" id="KW-0812">Transmembrane</keyword>
<comment type="similarity">
    <text evidence="1">Belongs to the N-Me-Phe pilin family.</text>
</comment>
<dbReference type="NCBIfam" id="TIGR02532">
    <property type="entry name" value="IV_pilin_GFxxxE"/>
    <property type="match status" value="1"/>
</dbReference>
<dbReference type="PROSITE" id="PS00409">
    <property type="entry name" value="PROKAR_NTER_METHYL"/>
    <property type="match status" value="1"/>
</dbReference>
<dbReference type="PANTHER" id="PTHR30093:SF34">
    <property type="entry name" value="PREPILIN PEPTIDASE-DEPENDENT PROTEIN D"/>
    <property type="match status" value="1"/>
</dbReference>
<proteinExistence type="inferred from homology"/>
<evidence type="ECO:0000313" key="6">
    <source>
        <dbReference type="Proteomes" id="UP001501727"/>
    </source>
</evidence>
<organism evidence="5 6">
    <name type="scientific">Luteimonas lutimaris</name>
    <dbReference type="NCBI Taxonomy" id="698645"/>
    <lineage>
        <taxon>Bacteria</taxon>
        <taxon>Pseudomonadati</taxon>
        <taxon>Pseudomonadota</taxon>
        <taxon>Gammaproteobacteria</taxon>
        <taxon>Lysobacterales</taxon>
        <taxon>Lysobacteraceae</taxon>
        <taxon>Luteimonas</taxon>
    </lineage>
</organism>
<dbReference type="Gene3D" id="3.30.700.10">
    <property type="entry name" value="Glycoprotein, Type 4 Pilin"/>
    <property type="match status" value="1"/>
</dbReference>
<accession>A0ABP7M6R0</accession>
<reference evidence="6" key="1">
    <citation type="journal article" date="2019" name="Int. J. Syst. Evol. Microbiol.">
        <title>The Global Catalogue of Microorganisms (GCM) 10K type strain sequencing project: providing services to taxonomists for standard genome sequencing and annotation.</title>
        <authorList>
            <consortium name="The Broad Institute Genomics Platform"/>
            <consortium name="The Broad Institute Genome Sequencing Center for Infectious Disease"/>
            <person name="Wu L."/>
            <person name="Ma J."/>
        </authorList>
    </citation>
    <scope>NUCLEOTIDE SEQUENCE [LARGE SCALE GENOMIC DNA]</scope>
    <source>
        <strain evidence="6">JCM 16916</strain>
    </source>
</reference>
<dbReference type="Proteomes" id="UP001501727">
    <property type="component" value="Unassembled WGS sequence"/>
</dbReference>
<feature type="transmembrane region" description="Helical" evidence="4">
    <location>
        <begin position="7"/>
        <end position="31"/>
    </location>
</feature>
<name>A0ABP7M6R0_9GAMM</name>
<protein>
    <recommendedName>
        <fullName evidence="7">Prepilin-type N-terminal cleavage/methylation domain-containing protein</fullName>
    </recommendedName>
</protein>
<feature type="region of interest" description="Disordered" evidence="3">
    <location>
        <begin position="82"/>
        <end position="102"/>
    </location>
</feature>
<evidence type="ECO:0000313" key="5">
    <source>
        <dbReference type="EMBL" id="GAA3915975.1"/>
    </source>
</evidence>
<keyword evidence="4" id="KW-1133">Transmembrane helix</keyword>
<dbReference type="Pfam" id="PF07963">
    <property type="entry name" value="N_methyl"/>
    <property type="match status" value="1"/>
</dbReference>
<evidence type="ECO:0000256" key="3">
    <source>
        <dbReference type="SAM" id="MobiDB-lite"/>
    </source>
</evidence>
<dbReference type="InterPro" id="IPR045584">
    <property type="entry name" value="Pilin-like"/>
</dbReference>
<evidence type="ECO:0000256" key="4">
    <source>
        <dbReference type="SAM" id="Phobius"/>
    </source>
</evidence>
<dbReference type="SUPFAM" id="SSF54523">
    <property type="entry name" value="Pili subunits"/>
    <property type="match status" value="1"/>
</dbReference>
<evidence type="ECO:0000256" key="1">
    <source>
        <dbReference type="ARBA" id="ARBA00005233"/>
    </source>
</evidence>
<dbReference type="PANTHER" id="PTHR30093">
    <property type="entry name" value="GENERAL SECRETION PATHWAY PROTEIN G"/>
    <property type="match status" value="1"/>
</dbReference>
<keyword evidence="6" id="KW-1185">Reference proteome</keyword>